<dbReference type="Proteomes" id="UP000265515">
    <property type="component" value="Unassembled WGS sequence"/>
</dbReference>
<name>A0A388LCS0_CHABU</name>
<comment type="caution">
    <text evidence="1">The sequence shown here is derived from an EMBL/GenBank/DDBJ whole genome shotgun (WGS) entry which is preliminary data.</text>
</comment>
<organism evidence="1 2">
    <name type="scientific">Chara braunii</name>
    <name type="common">Braun's stonewort</name>
    <dbReference type="NCBI Taxonomy" id="69332"/>
    <lineage>
        <taxon>Eukaryota</taxon>
        <taxon>Viridiplantae</taxon>
        <taxon>Streptophyta</taxon>
        <taxon>Charophyceae</taxon>
        <taxon>Charales</taxon>
        <taxon>Characeae</taxon>
        <taxon>Chara</taxon>
    </lineage>
</organism>
<gene>
    <name evidence="1" type="ORF">CBR_g30243</name>
</gene>
<evidence type="ECO:0000313" key="2">
    <source>
        <dbReference type="Proteomes" id="UP000265515"/>
    </source>
</evidence>
<dbReference type="AlphaFoldDB" id="A0A388LCS0"/>
<dbReference type="Gramene" id="GBG79982">
    <property type="protein sequence ID" value="GBG79982"/>
    <property type="gene ID" value="CBR_g30243"/>
</dbReference>
<evidence type="ECO:0000313" key="1">
    <source>
        <dbReference type="EMBL" id="GBG79982.1"/>
    </source>
</evidence>
<dbReference type="EMBL" id="BFEA01000333">
    <property type="protein sequence ID" value="GBG79982.1"/>
    <property type="molecule type" value="Genomic_DNA"/>
</dbReference>
<protein>
    <submittedName>
        <fullName evidence="1">Uncharacterized protein</fullName>
    </submittedName>
</protein>
<accession>A0A388LCS0</accession>
<proteinExistence type="predicted"/>
<keyword evidence="2" id="KW-1185">Reference proteome</keyword>
<sequence>MHLTTDSNGGGVFIALCSRWQICGGGFCGPIMYHIIMAIIPNLLRKSFPAEVVMAVVEEVLSPFRGVNGV</sequence>
<reference evidence="1 2" key="1">
    <citation type="journal article" date="2018" name="Cell">
        <title>The Chara Genome: Secondary Complexity and Implications for Plant Terrestrialization.</title>
        <authorList>
            <person name="Nishiyama T."/>
            <person name="Sakayama H."/>
            <person name="Vries J.D."/>
            <person name="Buschmann H."/>
            <person name="Saint-Marcoux D."/>
            <person name="Ullrich K.K."/>
            <person name="Haas F.B."/>
            <person name="Vanderstraeten L."/>
            <person name="Becker D."/>
            <person name="Lang D."/>
            <person name="Vosolsobe S."/>
            <person name="Rombauts S."/>
            <person name="Wilhelmsson P.K.I."/>
            <person name="Janitza P."/>
            <person name="Kern R."/>
            <person name="Heyl A."/>
            <person name="Rumpler F."/>
            <person name="Villalobos L.I.A.C."/>
            <person name="Clay J.M."/>
            <person name="Skokan R."/>
            <person name="Toyoda A."/>
            <person name="Suzuki Y."/>
            <person name="Kagoshima H."/>
            <person name="Schijlen E."/>
            <person name="Tajeshwar N."/>
            <person name="Catarino B."/>
            <person name="Hetherington A.J."/>
            <person name="Saltykova A."/>
            <person name="Bonnot C."/>
            <person name="Breuninger H."/>
            <person name="Symeonidi A."/>
            <person name="Radhakrishnan G.V."/>
            <person name="Van Nieuwerburgh F."/>
            <person name="Deforce D."/>
            <person name="Chang C."/>
            <person name="Karol K.G."/>
            <person name="Hedrich R."/>
            <person name="Ulvskov P."/>
            <person name="Glockner G."/>
            <person name="Delwiche C.F."/>
            <person name="Petrasek J."/>
            <person name="Van de Peer Y."/>
            <person name="Friml J."/>
            <person name="Beilby M."/>
            <person name="Dolan L."/>
            <person name="Kohara Y."/>
            <person name="Sugano S."/>
            <person name="Fujiyama A."/>
            <person name="Delaux P.-M."/>
            <person name="Quint M."/>
            <person name="TheiBen G."/>
            <person name="Hagemann M."/>
            <person name="Harholt J."/>
            <person name="Dunand C."/>
            <person name="Zachgo S."/>
            <person name="Langdale J."/>
            <person name="Maumus F."/>
            <person name="Straeten D.V.D."/>
            <person name="Gould S.B."/>
            <person name="Rensing S.A."/>
        </authorList>
    </citation>
    <scope>NUCLEOTIDE SEQUENCE [LARGE SCALE GENOMIC DNA]</scope>
    <source>
        <strain evidence="1 2">S276</strain>
    </source>
</reference>